<proteinExistence type="predicted"/>
<dbReference type="GO" id="GO:0003723">
    <property type="term" value="F:RNA binding"/>
    <property type="evidence" value="ECO:0007669"/>
    <property type="project" value="InterPro"/>
</dbReference>
<evidence type="ECO:0000259" key="9">
    <source>
        <dbReference type="PROSITE" id="PS51722"/>
    </source>
</evidence>
<evidence type="ECO:0000256" key="2">
    <source>
        <dbReference type="ARBA" id="ARBA00015953"/>
    </source>
</evidence>
<protein>
    <recommendedName>
        <fullName evidence="2">Selenocysteine-specific elongation factor</fullName>
    </recommendedName>
    <alternativeName>
        <fullName evidence="8">SelB translation factor</fullName>
    </alternativeName>
</protein>
<dbReference type="PRINTS" id="PR00315">
    <property type="entry name" value="ELONGATNFCT"/>
</dbReference>
<dbReference type="PANTHER" id="PTHR43721:SF9">
    <property type="entry name" value="GTP-BINDING PROTEIN 1"/>
    <property type="match status" value="1"/>
</dbReference>
<dbReference type="Gene3D" id="3.40.50.300">
    <property type="entry name" value="P-loop containing nucleotide triphosphate hydrolases"/>
    <property type="match status" value="1"/>
</dbReference>
<dbReference type="SUPFAM" id="SSF52540">
    <property type="entry name" value="P-loop containing nucleoside triphosphate hydrolases"/>
    <property type="match status" value="1"/>
</dbReference>
<dbReference type="Gene3D" id="1.10.10.2770">
    <property type="match status" value="1"/>
</dbReference>
<dbReference type="InterPro" id="IPR005225">
    <property type="entry name" value="Small_GTP-bd"/>
</dbReference>
<dbReference type="GO" id="GO:0005737">
    <property type="term" value="C:cytoplasm"/>
    <property type="evidence" value="ECO:0007669"/>
    <property type="project" value="UniProtKB-SubCell"/>
</dbReference>
<dbReference type="Pfam" id="PF25461">
    <property type="entry name" value="Beta-barrel_SelB"/>
    <property type="match status" value="1"/>
</dbReference>
<dbReference type="GO" id="GO:0001514">
    <property type="term" value="P:selenocysteine incorporation"/>
    <property type="evidence" value="ECO:0007669"/>
    <property type="project" value="InterPro"/>
</dbReference>
<dbReference type="InterPro" id="IPR004535">
    <property type="entry name" value="Transl_elong_SelB"/>
</dbReference>
<organism evidence="10">
    <name type="scientific">marine sediment metagenome</name>
    <dbReference type="NCBI Taxonomy" id="412755"/>
    <lineage>
        <taxon>unclassified sequences</taxon>
        <taxon>metagenomes</taxon>
        <taxon>ecological metagenomes</taxon>
    </lineage>
</organism>
<dbReference type="InterPro" id="IPR027417">
    <property type="entry name" value="P-loop_NTPase"/>
</dbReference>
<dbReference type="PROSITE" id="PS51722">
    <property type="entry name" value="G_TR_2"/>
    <property type="match status" value="1"/>
</dbReference>
<sequence length="623" mass="64437">MTSACVIVIGHVDHGKTALVRALTGMETDRLAEEKARGLSIALGFAHCEMAGGTLDLIDAPGHEDFMRTMVSGASGAQGALLVVSAVDGVAAQTREHVQIARLLQVPVAVVAVSKADLLPEAALPARLAEIEDTLAAQGVTGADVVPCSATTAGGTDHLRQVLARRFNALPARAAPMGAFLPVDRAFTLAGRGTVVTGTLLGGALAVGEALTVQPSGVVTVVRGLQSRGAARARVAAGERVAVNLRGIALEDIARGDVISAGGQAATLCMDVSLTVSDTAPRPVKHMQELRVLWGTAHEVATLRLMGGGQIAPGCAGLGQVRFTRPVVGFAGQAAVLRQLSPAATLAGAVILDPQATAVGAGDRRRLAVMQAAQQQDGTALAAALCAQGRGVALWSDLVRLARCDATAALPTGVMRLSPEHIALADDLNAVQAAVAEVLQRFHTDHPIKQGAAPALLQQVTPLRGLVPFAQAALVKAGEVVLCDGLVSLARHDPFAALAPHQVARLTEIEESIRAGCNTPPDLRQFDAPDDADLIALMVAQGRLVPLSNIALKQQVVFHEMTIGQAQRTLAAAFPPPTAFTTSEARTALGTSRKFIVPLLEHLDAQGITLRIGDTRQIAPQTH</sequence>
<dbReference type="Pfam" id="PF00009">
    <property type="entry name" value="GTP_EFTU"/>
    <property type="match status" value="1"/>
</dbReference>
<keyword evidence="3" id="KW-0963">Cytoplasm</keyword>
<dbReference type="GO" id="GO:0003924">
    <property type="term" value="F:GTPase activity"/>
    <property type="evidence" value="ECO:0007669"/>
    <property type="project" value="InterPro"/>
</dbReference>
<evidence type="ECO:0000256" key="1">
    <source>
        <dbReference type="ARBA" id="ARBA00004496"/>
    </source>
</evidence>
<dbReference type="InterPro" id="IPR050055">
    <property type="entry name" value="EF-Tu_GTPase"/>
</dbReference>
<evidence type="ECO:0000256" key="6">
    <source>
        <dbReference type="ARBA" id="ARBA00023134"/>
    </source>
</evidence>
<evidence type="ECO:0000313" key="10">
    <source>
        <dbReference type="EMBL" id="KKO02543.1"/>
    </source>
</evidence>
<dbReference type="Gene3D" id="1.10.10.10">
    <property type="entry name" value="Winged helix-like DNA-binding domain superfamily/Winged helix DNA-binding domain"/>
    <property type="match status" value="1"/>
</dbReference>
<reference evidence="10" key="1">
    <citation type="journal article" date="2015" name="Nature">
        <title>Complex archaea that bridge the gap between prokaryotes and eukaryotes.</title>
        <authorList>
            <person name="Spang A."/>
            <person name="Saw J.H."/>
            <person name="Jorgensen S.L."/>
            <person name="Zaremba-Niedzwiedzka K."/>
            <person name="Martijn J."/>
            <person name="Lind A.E."/>
            <person name="van Eijk R."/>
            <person name="Schleper C."/>
            <person name="Guy L."/>
            <person name="Ettema T.J."/>
        </authorList>
    </citation>
    <scope>NUCLEOTIDE SEQUENCE</scope>
</reference>
<evidence type="ECO:0000256" key="7">
    <source>
        <dbReference type="ARBA" id="ARBA00025526"/>
    </source>
</evidence>
<dbReference type="NCBIfam" id="TIGR00475">
    <property type="entry name" value="selB"/>
    <property type="match status" value="1"/>
</dbReference>
<dbReference type="SUPFAM" id="SSF50465">
    <property type="entry name" value="EF-Tu/eEF-1alpha/eIF2-gamma C-terminal domain"/>
    <property type="match status" value="1"/>
</dbReference>
<dbReference type="InterPro" id="IPR004161">
    <property type="entry name" value="EFTu-like_2"/>
</dbReference>
<evidence type="ECO:0000256" key="5">
    <source>
        <dbReference type="ARBA" id="ARBA00022917"/>
    </source>
</evidence>
<comment type="function">
    <text evidence="7">Translation factor necessary for the incorporation of selenocysteine into proteins. It probably replaces EF-Tu for the insertion of selenocysteine directed by the UGA codon. SelB binds GTP and GDP.</text>
</comment>
<feature type="domain" description="Tr-type G" evidence="9">
    <location>
        <begin position="1"/>
        <end position="172"/>
    </location>
</feature>
<keyword evidence="4" id="KW-0547">Nucleotide-binding</keyword>
<dbReference type="SUPFAM" id="SSF46785">
    <property type="entry name" value="Winged helix' DNA-binding domain"/>
    <property type="match status" value="1"/>
</dbReference>
<name>A0A0F9VRJ1_9ZZZZ</name>
<dbReference type="Pfam" id="PF09107">
    <property type="entry name" value="WHD_3rd_SelB"/>
    <property type="match status" value="1"/>
</dbReference>
<dbReference type="InterPro" id="IPR000795">
    <property type="entry name" value="T_Tr_GTP-bd_dom"/>
</dbReference>
<dbReference type="InterPro" id="IPR036390">
    <property type="entry name" value="WH_DNA-bd_sf"/>
</dbReference>
<dbReference type="NCBIfam" id="TIGR00231">
    <property type="entry name" value="small_GTP"/>
    <property type="match status" value="1"/>
</dbReference>
<dbReference type="EMBL" id="LAZR01000030">
    <property type="protein sequence ID" value="KKO02543.1"/>
    <property type="molecule type" value="Genomic_DNA"/>
</dbReference>
<comment type="subcellular location">
    <subcellularLocation>
        <location evidence="1">Cytoplasm</location>
    </subcellularLocation>
</comment>
<accession>A0A0F9VRJ1</accession>
<dbReference type="InterPro" id="IPR009000">
    <property type="entry name" value="Transl_B-barrel_sf"/>
</dbReference>
<dbReference type="InterPro" id="IPR036388">
    <property type="entry name" value="WH-like_DNA-bd_sf"/>
</dbReference>
<dbReference type="AlphaFoldDB" id="A0A0F9VRJ1"/>
<dbReference type="Gene3D" id="2.40.30.10">
    <property type="entry name" value="Translation factors"/>
    <property type="match status" value="1"/>
</dbReference>
<evidence type="ECO:0000256" key="4">
    <source>
        <dbReference type="ARBA" id="ARBA00022741"/>
    </source>
</evidence>
<dbReference type="Pfam" id="PF03144">
    <property type="entry name" value="GTP_EFTU_D2"/>
    <property type="match status" value="1"/>
</dbReference>
<dbReference type="InterPro" id="IPR057335">
    <property type="entry name" value="Beta-barrel_SelB"/>
</dbReference>
<keyword evidence="6" id="KW-0342">GTP-binding</keyword>
<gene>
    <name evidence="10" type="ORF">LCGC14_0104980</name>
</gene>
<comment type="caution">
    <text evidence="10">The sequence shown here is derived from an EMBL/GenBank/DDBJ whole genome shotgun (WGS) entry which is preliminary data.</text>
</comment>
<dbReference type="GO" id="GO:0005525">
    <property type="term" value="F:GTP binding"/>
    <property type="evidence" value="ECO:0007669"/>
    <property type="project" value="UniProtKB-KW"/>
</dbReference>
<dbReference type="SUPFAM" id="SSF50447">
    <property type="entry name" value="Translation proteins"/>
    <property type="match status" value="1"/>
</dbReference>
<dbReference type="InterPro" id="IPR015191">
    <property type="entry name" value="SelB_WHD4"/>
</dbReference>
<evidence type="ECO:0000256" key="3">
    <source>
        <dbReference type="ARBA" id="ARBA00022490"/>
    </source>
</evidence>
<dbReference type="PANTHER" id="PTHR43721">
    <property type="entry name" value="ELONGATION FACTOR TU-RELATED"/>
    <property type="match status" value="1"/>
</dbReference>
<dbReference type="InterPro" id="IPR009001">
    <property type="entry name" value="Transl_elong_EF1A/Init_IF2_C"/>
</dbReference>
<dbReference type="GO" id="GO:0003746">
    <property type="term" value="F:translation elongation factor activity"/>
    <property type="evidence" value="ECO:0007669"/>
    <property type="project" value="InterPro"/>
</dbReference>
<evidence type="ECO:0000256" key="8">
    <source>
        <dbReference type="ARBA" id="ARBA00031615"/>
    </source>
</evidence>
<keyword evidence="5" id="KW-0648">Protein biosynthesis</keyword>